<dbReference type="GO" id="GO:0003676">
    <property type="term" value="F:nucleic acid binding"/>
    <property type="evidence" value="ECO:0007669"/>
    <property type="project" value="InterPro"/>
</dbReference>
<dbReference type="Pfam" id="PF13456">
    <property type="entry name" value="RVT_3"/>
    <property type="match status" value="1"/>
</dbReference>
<protein>
    <recommendedName>
        <fullName evidence="6">Reverse transcriptase zinc-binding domain-containing protein</fullName>
    </recommendedName>
</protein>
<name>A0A484LDI1_9ASTE</name>
<evidence type="ECO:0000313" key="4">
    <source>
        <dbReference type="EMBL" id="VFQ74351.1"/>
    </source>
</evidence>
<dbReference type="GO" id="GO:0004523">
    <property type="term" value="F:RNA-DNA hybrid ribonuclease activity"/>
    <property type="evidence" value="ECO:0007669"/>
    <property type="project" value="InterPro"/>
</dbReference>
<evidence type="ECO:0000259" key="2">
    <source>
        <dbReference type="Pfam" id="PF13456"/>
    </source>
</evidence>
<feature type="domain" description="RNase H type-1" evidence="2">
    <location>
        <begin position="314"/>
        <end position="350"/>
    </location>
</feature>
<evidence type="ECO:0000313" key="5">
    <source>
        <dbReference type="Proteomes" id="UP000595140"/>
    </source>
</evidence>
<evidence type="ECO:0000256" key="1">
    <source>
        <dbReference type="SAM" id="MobiDB-lite"/>
    </source>
</evidence>
<keyword evidence="5" id="KW-1185">Reference proteome</keyword>
<accession>A0A484LDI1</accession>
<proteinExistence type="predicted"/>
<dbReference type="Proteomes" id="UP000595140">
    <property type="component" value="Unassembled WGS sequence"/>
</dbReference>
<sequence>MAWGTPWLLDEANPYLLSAPLGMGDNPRVADWIDRDLHSWNIPLLNSLLCPRDVHEIQKLPFNYYLQDIWYWKGDVWGHDTVKDGYRKFMGEALLDPSFSCWGRLWKIPVAPKVRVCLWRAVRGILPTLCTLISKGLELESHCPVCGSTGETTEHIFLTCPLANSVWNLLALEGNRSSASEFPSWLQQVMITSSTVDLQRIAWTIWVLWKNRNDALWNCVVAMPLTLKHQTIHLHRTYSSNGRGLTTARGRLQMVEGLSNFWRCSVDASLFPGVFSLHLMALSRQQLMVSPKVILILLWLKLWPQGNASSFLSYVGSLLNSCFALISSFRHIEFHFVPRSENVLAHSLARQISPAPLLPLESHARHKEKKGTKTSSSSSREQRLRLLRNASTALLQRSPK</sequence>
<evidence type="ECO:0000259" key="3">
    <source>
        <dbReference type="Pfam" id="PF13966"/>
    </source>
</evidence>
<dbReference type="InterPro" id="IPR026960">
    <property type="entry name" value="RVT-Znf"/>
</dbReference>
<feature type="domain" description="Reverse transcriptase zinc-binding" evidence="3">
    <location>
        <begin position="82"/>
        <end position="167"/>
    </location>
</feature>
<evidence type="ECO:0008006" key="6">
    <source>
        <dbReference type="Google" id="ProtNLM"/>
    </source>
</evidence>
<dbReference type="Pfam" id="PF13966">
    <property type="entry name" value="zf-RVT"/>
    <property type="match status" value="1"/>
</dbReference>
<dbReference type="EMBL" id="OOIL02001339">
    <property type="protein sequence ID" value="VFQ74351.1"/>
    <property type="molecule type" value="Genomic_DNA"/>
</dbReference>
<dbReference type="OrthoDB" id="992137at2759"/>
<feature type="region of interest" description="Disordered" evidence="1">
    <location>
        <begin position="363"/>
        <end position="383"/>
    </location>
</feature>
<dbReference type="AlphaFoldDB" id="A0A484LDI1"/>
<dbReference type="InterPro" id="IPR002156">
    <property type="entry name" value="RNaseH_domain"/>
</dbReference>
<organism evidence="4 5">
    <name type="scientific">Cuscuta campestris</name>
    <dbReference type="NCBI Taxonomy" id="132261"/>
    <lineage>
        <taxon>Eukaryota</taxon>
        <taxon>Viridiplantae</taxon>
        <taxon>Streptophyta</taxon>
        <taxon>Embryophyta</taxon>
        <taxon>Tracheophyta</taxon>
        <taxon>Spermatophyta</taxon>
        <taxon>Magnoliopsida</taxon>
        <taxon>eudicotyledons</taxon>
        <taxon>Gunneridae</taxon>
        <taxon>Pentapetalae</taxon>
        <taxon>asterids</taxon>
        <taxon>lamiids</taxon>
        <taxon>Solanales</taxon>
        <taxon>Convolvulaceae</taxon>
        <taxon>Cuscuteae</taxon>
        <taxon>Cuscuta</taxon>
        <taxon>Cuscuta subgen. Grammica</taxon>
        <taxon>Cuscuta sect. Cleistogrammica</taxon>
    </lineage>
</organism>
<reference evidence="4 5" key="1">
    <citation type="submission" date="2018-04" db="EMBL/GenBank/DDBJ databases">
        <authorList>
            <person name="Vogel A."/>
        </authorList>
    </citation>
    <scope>NUCLEOTIDE SEQUENCE [LARGE SCALE GENOMIC DNA]</scope>
</reference>
<gene>
    <name evidence="4" type="ORF">CCAM_LOCUS16127</name>
</gene>